<evidence type="ECO:0000256" key="5">
    <source>
        <dbReference type="ARBA" id="ARBA00022568"/>
    </source>
</evidence>
<evidence type="ECO:0000256" key="4">
    <source>
        <dbReference type="ARBA" id="ARBA00022448"/>
    </source>
</evidence>
<dbReference type="AlphaFoldDB" id="A0A8C8FSI2"/>
<proteinExistence type="inferred from homology"/>
<dbReference type="Ensembl" id="ENSOTST00005042645.2">
    <property type="protein sequence ID" value="ENSOTSP00005039197.1"/>
    <property type="gene ID" value="ENSOTSG00005018599.2"/>
</dbReference>
<evidence type="ECO:0000256" key="11">
    <source>
        <dbReference type="ARBA" id="ARBA00023065"/>
    </source>
</evidence>
<dbReference type="GO" id="GO:2001256">
    <property type="term" value="P:regulation of store-operated calcium entry"/>
    <property type="evidence" value="ECO:0007669"/>
    <property type="project" value="InterPro"/>
</dbReference>
<evidence type="ECO:0000256" key="14">
    <source>
        <dbReference type="SAM" id="MobiDB-lite"/>
    </source>
</evidence>
<feature type="compositionally biased region" description="Basic and acidic residues" evidence="14">
    <location>
        <begin position="216"/>
        <end position="237"/>
    </location>
</feature>
<accession>A0A8C8FSI2</accession>
<keyword evidence="11" id="KW-0406">Ion transport</keyword>
<evidence type="ECO:0000256" key="1">
    <source>
        <dbReference type="ARBA" id="ARBA00004115"/>
    </source>
</evidence>
<evidence type="ECO:0000256" key="7">
    <source>
        <dbReference type="ARBA" id="ARBA00022729"/>
    </source>
</evidence>
<evidence type="ECO:0000256" key="13">
    <source>
        <dbReference type="ARBA" id="ARBA00031116"/>
    </source>
</evidence>
<evidence type="ECO:0000256" key="12">
    <source>
        <dbReference type="ARBA" id="ARBA00023136"/>
    </source>
</evidence>
<dbReference type="Pfam" id="PF06682">
    <property type="entry name" value="SARAF"/>
    <property type="match status" value="1"/>
</dbReference>
<evidence type="ECO:0000256" key="10">
    <source>
        <dbReference type="ARBA" id="ARBA00022989"/>
    </source>
</evidence>
<keyword evidence="4" id="KW-0813">Transport</keyword>
<keyword evidence="7 16" id="KW-0732">Signal</keyword>
<name>A0A8C8FSI2_ONCTS</name>
<evidence type="ECO:0000256" key="6">
    <source>
        <dbReference type="ARBA" id="ARBA00022692"/>
    </source>
</evidence>
<feature type="chain" id="PRO_5043261724" description="Store-operated calcium entry-associated regulatory factor" evidence="16">
    <location>
        <begin position="20"/>
        <end position="237"/>
    </location>
</feature>
<keyword evidence="10 15" id="KW-1133">Transmembrane helix</keyword>
<sequence>MKGLLLIILLFLSVAHIRSWNEGSVLLRDVQVLTLYKGTSSSAVPQLQCAGGSASCGSFISEVVQCKNKGWDRVNAQCKTDMDSAYKFGRIEVSCEGFSHPDDAYILKGSCGLEYSLELTEEGKRRHKRGSTGGFSDFVSSFKGSSNNNNQHHHYSSGLVIVALLLFLAYGVYKLFLSGPTNLLQDWQFPDNGYNPHGPPPPGLTLDRSQFLTWTPKEEKQHDHSSAWDSKRRTGAS</sequence>
<gene>
    <name evidence="17" type="primary">MFAP4</name>
</gene>
<evidence type="ECO:0000256" key="2">
    <source>
        <dbReference type="ARBA" id="ARBA00006833"/>
    </source>
</evidence>
<evidence type="ECO:0000313" key="17">
    <source>
        <dbReference type="Ensembl" id="ENSOTSP00005039197.1"/>
    </source>
</evidence>
<keyword evidence="18" id="KW-1185">Reference proteome</keyword>
<comment type="similarity">
    <text evidence="2">Belongs to the SARAF family.</text>
</comment>
<keyword evidence="8" id="KW-0256">Endoplasmic reticulum</keyword>
<dbReference type="PANTHER" id="PTHR15929">
    <property type="entry name" value="STORE-OPERATED CALCIUM ENTRY-ASSOCIATED REGULATORY FACTOR"/>
    <property type="match status" value="1"/>
</dbReference>
<comment type="subcellular location">
    <subcellularLocation>
        <location evidence="1">Endoplasmic reticulum membrane</location>
        <topology evidence="1">Single-pass type I membrane protein</topology>
    </subcellularLocation>
</comment>
<reference evidence="17" key="1">
    <citation type="submission" date="2025-08" db="UniProtKB">
        <authorList>
            <consortium name="Ensembl"/>
        </authorList>
    </citation>
    <scope>IDENTIFICATION</scope>
</reference>
<protein>
    <recommendedName>
        <fullName evidence="3">Store-operated calcium entry-associated regulatory factor</fullName>
    </recommendedName>
    <alternativeName>
        <fullName evidence="13">Transmembrane protein 66</fullName>
    </alternativeName>
</protein>
<evidence type="ECO:0000256" key="15">
    <source>
        <dbReference type="SAM" id="Phobius"/>
    </source>
</evidence>
<keyword evidence="12 15" id="KW-0472">Membrane</keyword>
<feature type="transmembrane region" description="Helical" evidence="15">
    <location>
        <begin position="155"/>
        <end position="173"/>
    </location>
</feature>
<dbReference type="GeneTree" id="ENSGT00390000013419"/>
<dbReference type="InterPro" id="IPR009567">
    <property type="entry name" value="SARAF"/>
</dbReference>
<keyword evidence="6 15" id="KW-0812">Transmembrane</keyword>
<feature type="region of interest" description="Disordered" evidence="14">
    <location>
        <begin position="215"/>
        <end position="237"/>
    </location>
</feature>
<dbReference type="Proteomes" id="UP000694402">
    <property type="component" value="Unassembled WGS sequence"/>
</dbReference>
<evidence type="ECO:0000256" key="8">
    <source>
        <dbReference type="ARBA" id="ARBA00022824"/>
    </source>
</evidence>
<evidence type="ECO:0000313" key="18">
    <source>
        <dbReference type="Proteomes" id="UP000694402"/>
    </source>
</evidence>
<keyword evidence="5" id="KW-0109">Calcium transport</keyword>
<dbReference type="GO" id="GO:0005789">
    <property type="term" value="C:endoplasmic reticulum membrane"/>
    <property type="evidence" value="ECO:0007669"/>
    <property type="project" value="UniProtKB-SubCell"/>
</dbReference>
<organism evidence="17 18">
    <name type="scientific">Oncorhynchus tshawytscha</name>
    <name type="common">Chinook salmon</name>
    <name type="synonym">Salmo tshawytscha</name>
    <dbReference type="NCBI Taxonomy" id="74940"/>
    <lineage>
        <taxon>Eukaryota</taxon>
        <taxon>Metazoa</taxon>
        <taxon>Chordata</taxon>
        <taxon>Craniata</taxon>
        <taxon>Vertebrata</taxon>
        <taxon>Euteleostomi</taxon>
        <taxon>Actinopterygii</taxon>
        <taxon>Neopterygii</taxon>
        <taxon>Teleostei</taxon>
        <taxon>Protacanthopterygii</taxon>
        <taxon>Salmoniformes</taxon>
        <taxon>Salmonidae</taxon>
        <taxon>Salmoninae</taxon>
        <taxon>Oncorhynchus</taxon>
    </lineage>
</organism>
<dbReference type="GO" id="GO:0006816">
    <property type="term" value="P:calcium ion transport"/>
    <property type="evidence" value="ECO:0007669"/>
    <property type="project" value="UniProtKB-KW"/>
</dbReference>
<dbReference type="PANTHER" id="PTHR15929:SF0">
    <property type="entry name" value="STORE-OPERATED CALCIUM ENTRY-ASSOCIATED REGULATORY FACTOR"/>
    <property type="match status" value="1"/>
</dbReference>
<evidence type="ECO:0000256" key="16">
    <source>
        <dbReference type="SAM" id="SignalP"/>
    </source>
</evidence>
<keyword evidence="9" id="KW-0106">Calcium</keyword>
<evidence type="ECO:0000256" key="3">
    <source>
        <dbReference type="ARBA" id="ARBA00016584"/>
    </source>
</evidence>
<reference evidence="17" key="2">
    <citation type="submission" date="2025-09" db="UniProtKB">
        <authorList>
            <consortium name="Ensembl"/>
        </authorList>
    </citation>
    <scope>IDENTIFICATION</scope>
</reference>
<evidence type="ECO:0000256" key="9">
    <source>
        <dbReference type="ARBA" id="ARBA00022837"/>
    </source>
</evidence>
<feature type="signal peptide" evidence="16">
    <location>
        <begin position="1"/>
        <end position="19"/>
    </location>
</feature>